<name>A0A2P4Z2M5_9CRYT</name>
<dbReference type="PROSITE" id="PS50014">
    <property type="entry name" value="BROMODOMAIN_2"/>
    <property type="match status" value="1"/>
</dbReference>
<accession>A0A2P4Z2M5</accession>
<evidence type="ECO:0000259" key="14">
    <source>
        <dbReference type="PROSITE" id="PS50014"/>
    </source>
</evidence>
<dbReference type="InterPro" id="IPR001487">
    <property type="entry name" value="Bromodomain"/>
</dbReference>
<feature type="compositionally biased region" description="Polar residues" evidence="12">
    <location>
        <begin position="484"/>
        <end position="500"/>
    </location>
</feature>
<keyword evidence="7" id="KW-0010">Activator</keyword>
<evidence type="ECO:0000256" key="2">
    <source>
        <dbReference type="ARBA" id="ARBA00008607"/>
    </source>
</evidence>
<evidence type="ECO:0000256" key="5">
    <source>
        <dbReference type="ARBA" id="ARBA00023015"/>
    </source>
</evidence>
<dbReference type="EC" id="2.3.1.48" evidence="3"/>
<dbReference type="PANTHER" id="PTHR45750">
    <property type="entry name" value="GH11602P"/>
    <property type="match status" value="1"/>
</dbReference>
<dbReference type="PRINTS" id="PR00503">
    <property type="entry name" value="BROMODOMAIN"/>
</dbReference>
<dbReference type="CDD" id="cd05509">
    <property type="entry name" value="Bromo_gcn5_like"/>
    <property type="match status" value="1"/>
</dbReference>
<evidence type="ECO:0000256" key="6">
    <source>
        <dbReference type="ARBA" id="ARBA00023117"/>
    </source>
</evidence>
<proteinExistence type="inferred from homology"/>
<dbReference type="Gene3D" id="1.20.920.10">
    <property type="entry name" value="Bromodomain-like"/>
    <property type="match status" value="1"/>
</dbReference>
<dbReference type="Gene3D" id="3.40.630.30">
    <property type="match status" value="1"/>
</dbReference>
<evidence type="ECO:0000256" key="12">
    <source>
        <dbReference type="SAM" id="MobiDB-lite"/>
    </source>
</evidence>
<dbReference type="AlphaFoldDB" id="A0A2P4Z2M5"/>
<dbReference type="OrthoDB" id="1937912at2759"/>
<evidence type="ECO:0000259" key="15">
    <source>
        <dbReference type="PROSITE" id="PS51186"/>
    </source>
</evidence>
<keyword evidence="10" id="KW-0012">Acyltransferase</keyword>
<keyword evidence="13" id="KW-0732">Signal</keyword>
<dbReference type="InterPro" id="IPR037800">
    <property type="entry name" value="GCN5"/>
</dbReference>
<dbReference type="InterPro" id="IPR000182">
    <property type="entry name" value="GNAT_dom"/>
</dbReference>
<dbReference type="SUPFAM" id="SSF55729">
    <property type="entry name" value="Acyl-CoA N-acyltransferases (Nat)"/>
    <property type="match status" value="1"/>
</dbReference>
<dbReference type="CDD" id="cd04301">
    <property type="entry name" value="NAT_SF"/>
    <property type="match status" value="1"/>
</dbReference>
<keyword evidence="5" id="KW-0805">Transcription regulation</keyword>
<dbReference type="GO" id="GO:0005634">
    <property type="term" value="C:nucleus"/>
    <property type="evidence" value="ECO:0007669"/>
    <property type="project" value="UniProtKB-SubCell"/>
</dbReference>
<dbReference type="FunFam" id="3.40.630.30:FF:000004">
    <property type="entry name" value="Histone acetyltransferase KAT2A"/>
    <property type="match status" value="1"/>
</dbReference>
<evidence type="ECO:0000256" key="11">
    <source>
        <dbReference type="PROSITE-ProRule" id="PRU00035"/>
    </source>
</evidence>
<organism evidence="16 17">
    <name type="scientific">Cryptosporidium meleagridis</name>
    <dbReference type="NCBI Taxonomy" id="93969"/>
    <lineage>
        <taxon>Eukaryota</taxon>
        <taxon>Sar</taxon>
        <taxon>Alveolata</taxon>
        <taxon>Apicomplexa</taxon>
        <taxon>Conoidasida</taxon>
        <taxon>Coccidia</taxon>
        <taxon>Eucoccidiorida</taxon>
        <taxon>Eimeriorina</taxon>
        <taxon>Cryptosporidiidae</taxon>
        <taxon>Cryptosporidium</taxon>
    </lineage>
</organism>
<keyword evidence="6 11" id="KW-0103">Bromodomain</keyword>
<reference evidence="16 17" key="1">
    <citation type="submission" date="2014-04" db="EMBL/GenBank/DDBJ databases">
        <title>Comparative Genomics of Cryptosporidium Species.</title>
        <authorList>
            <person name="Silva J.C."/>
            <person name="Su Q."/>
            <person name="Chalmers R."/>
            <person name="Chibucos M.C."/>
            <person name="Elwin K."/>
            <person name="Godinez A."/>
            <person name="Guo F."/>
            <person name="Huynh K."/>
            <person name="Orvis J."/>
            <person name="Ott S."/>
            <person name="Sadzewicz L."/>
            <person name="Sengamalay N."/>
            <person name="Shetty A."/>
            <person name="Sun M."/>
            <person name="Tallon L."/>
            <person name="Xiao L."/>
            <person name="Zhang H."/>
            <person name="Fraser C.M."/>
            <person name="Zhu G."/>
            <person name="Kissinger J."/>
            <person name="Widmer G."/>
        </authorList>
    </citation>
    <scope>NUCLEOTIDE SEQUENCE [LARGE SCALE GENOMIC DNA]</scope>
    <source>
        <strain evidence="16 17">UKMEL1</strain>
    </source>
</reference>
<dbReference type="PANTHER" id="PTHR45750:SF3">
    <property type="entry name" value="HISTONE ACETYLTRANSFERASE"/>
    <property type="match status" value="1"/>
</dbReference>
<comment type="caution">
    <text evidence="16">The sequence shown here is derived from an EMBL/GenBank/DDBJ whole genome shotgun (WGS) entry which is preliminary data.</text>
</comment>
<feature type="region of interest" description="Disordered" evidence="12">
    <location>
        <begin position="484"/>
        <end position="514"/>
    </location>
</feature>
<evidence type="ECO:0000256" key="13">
    <source>
        <dbReference type="SAM" id="SignalP"/>
    </source>
</evidence>
<dbReference type="Pfam" id="PF00439">
    <property type="entry name" value="Bromodomain"/>
    <property type="match status" value="1"/>
</dbReference>
<dbReference type="Proteomes" id="UP000236928">
    <property type="component" value="Unassembled WGS sequence"/>
</dbReference>
<evidence type="ECO:0000256" key="10">
    <source>
        <dbReference type="ARBA" id="ARBA00023315"/>
    </source>
</evidence>
<feature type="domain" description="Bromo" evidence="14">
    <location>
        <begin position="580"/>
        <end position="650"/>
    </location>
</feature>
<dbReference type="SMART" id="SM00297">
    <property type="entry name" value="BROMO"/>
    <property type="match status" value="1"/>
</dbReference>
<dbReference type="VEuPathDB" id="CryptoDB:CmeUKMEL1_11610"/>
<dbReference type="EMBL" id="JIBK01000041">
    <property type="protein sequence ID" value="POM84281.1"/>
    <property type="molecule type" value="Genomic_DNA"/>
</dbReference>
<sequence length="670" mass="77933">MSFKKKQSAVLICYLMFIEEANASIGREIRTIIFEEFSPLVVENINKDYLEEIYRDYSDPKLLKLSNNFDFVEFLKSSNEQEDLNNEFIRIFKVTLEEIFSAVLSIINIQQWLSIEARERGPFPTIKKDERASVKSFVMNYLPDENYENNYNSWKLFLKRDSPAGRKVCEMFKLPFLKSLLLTNIGVILNDIETSGIFTKFALKSNLSKAISMKFAIRLCKACGIASNESIDHLKRQAWDHLRYISDDETLQSSLLSETGLGFLHRDSGSAKEEALGIISFECITNDREPEHLVKLIALKNVFARQLPKMPREYIVRLIFDRNHYSFCLLKKGKVIGGVCFRPYFEQRFAEIAFLAVTSTEQVKGYGTRLMNHLKQHVKKSKIEYFLTYADNFATGYFRKQGFRKEVSMPKERWFGYIKDYDGGTLMECYINPEINYLRLSDLFHEQKSALLRAINTIRPLKVYPGINLWENGEESMIKKDLNSELTSDQKNIESTTSEPINDGDPANNFQNGPHNEDFTPIIDSKPENDFNLNTKKIKPSDIPGVLEVGWVEKIIDPIEQSKVDLSMNDQIWQLLDTLSRHENAWPFRKPVSVGEASDYYEIIKEPTDIQTMKRKAKNKEYKTLSEFSSELKRMFDNCRFYNAKNTIYTKYANQLEAFIWPMLQTIQES</sequence>
<evidence type="ECO:0000256" key="8">
    <source>
        <dbReference type="ARBA" id="ARBA00023163"/>
    </source>
</evidence>
<protein>
    <recommendedName>
        <fullName evidence="3">histone acetyltransferase</fullName>
        <ecNumber evidence="3">2.3.1.48</ecNumber>
    </recommendedName>
</protein>
<gene>
    <name evidence="16" type="ORF">CmeUKMEL1_11610</name>
</gene>
<dbReference type="SUPFAM" id="SSF47370">
    <property type="entry name" value="Bromodomain"/>
    <property type="match status" value="1"/>
</dbReference>
<keyword evidence="8" id="KW-0804">Transcription</keyword>
<evidence type="ECO:0000256" key="7">
    <source>
        <dbReference type="ARBA" id="ARBA00023159"/>
    </source>
</evidence>
<evidence type="ECO:0000313" key="16">
    <source>
        <dbReference type="EMBL" id="POM84281.1"/>
    </source>
</evidence>
<comment type="similarity">
    <text evidence="2">Belongs to the acetyltransferase family. GCN5 subfamily.</text>
</comment>
<feature type="chain" id="PRO_5015147759" description="histone acetyltransferase" evidence="13">
    <location>
        <begin position="24"/>
        <end position="670"/>
    </location>
</feature>
<evidence type="ECO:0000256" key="9">
    <source>
        <dbReference type="ARBA" id="ARBA00023242"/>
    </source>
</evidence>
<dbReference type="GO" id="GO:0000123">
    <property type="term" value="C:histone acetyltransferase complex"/>
    <property type="evidence" value="ECO:0007669"/>
    <property type="project" value="TreeGrafter"/>
</dbReference>
<keyword evidence="9" id="KW-0539">Nucleus</keyword>
<evidence type="ECO:0000256" key="4">
    <source>
        <dbReference type="ARBA" id="ARBA00022679"/>
    </source>
</evidence>
<evidence type="ECO:0000256" key="3">
    <source>
        <dbReference type="ARBA" id="ARBA00013184"/>
    </source>
</evidence>
<dbReference type="GO" id="GO:0010484">
    <property type="term" value="F:histone H3 acetyltransferase activity"/>
    <property type="evidence" value="ECO:0007669"/>
    <property type="project" value="TreeGrafter"/>
</dbReference>
<feature type="signal peptide" evidence="13">
    <location>
        <begin position="1"/>
        <end position="23"/>
    </location>
</feature>
<keyword evidence="17" id="KW-1185">Reference proteome</keyword>
<dbReference type="PROSITE" id="PS51186">
    <property type="entry name" value="GNAT"/>
    <property type="match status" value="1"/>
</dbReference>
<evidence type="ECO:0000313" key="17">
    <source>
        <dbReference type="Proteomes" id="UP000236928"/>
    </source>
</evidence>
<keyword evidence="4" id="KW-0808">Transferase</keyword>
<dbReference type="Pfam" id="PF00583">
    <property type="entry name" value="Acetyltransf_1"/>
    <property type="match status" value="1"/>
</dbReference>
<evidence type="ECO:0000256" key="1">
    <source>
        <dbReference type="ARBA" id="ARBA00004123"/>
    </source>
</evidence>
<feature type="domain" description="N-acetyltransferase" evidence="15">
    <location>
        <begin position="285"/>
        <end position="432"/>
    </location>
</feature>
<dbReference type="InterPro" id="IPR036427">
    <property type="entry name" value="Bromodomain-like_sf"/>
</dbReference>
<dbReference type="GO" id="GO:0045944">
    <property type="term" value="P:positive regulation of transcription by RNA polymerase II"/>
    <property type="evidence" value="ECO:0007669"/>
    <property type="project" value="TreeGrafter"/>
</dbReference>
<dbReference type="InterPro" id="IPR016181">
    <property type="entry name" value="Acyl_CoA_acyltransferase"/>
</dbReference>
<comment type="subcellular location">
    <subcellularLocation>
        <location evidence="1">Nucleus</location>
    </subcellularLocation>
</comment>